<keyword evidence="17" id="KW-1185">Reference proteome</keyword>
<dbReference type="Proteomes" id="UP001328107">
    <property type="component" value="Unassembled WGS sequence"/>
</dbReference>
<name>A0AAN4ZU70_9BILA</name>
<evidence type="ECO:0000256" key="6">
    <source>
        <dbReference type="ARBA" id="ARBA00022826"/>
    </source>
</evidence>
<dbReference type="AlphaFoldDB" id="A0AAN4ZU70"/>
<dbReference type="PRINTS" id="PR01095">
    <property type="entry name" value="TASKCHANNEL"/>
</dbReference>
<evidence type="ECO:0000256" key="3">
    <source>
        <dbReference type="ARBA" id="ARBA00022448"/>
    </source>
</evidence>
<evidence type="ECO:0000259" key="15">
    <source>
        <dbReference type="Pfam" id="PF07885"/>
    </source>
</evidence>
<feature type="compositionally biased region" description="Polar residues" evidence="13">
    <location>
        <begin position="53"/>
        <end position="69"/>
    </location>
</feature>
<feature type="domain" description="Potassium channel" evidence="15">
    <location>
        <begin position="465"/>
        <end position="536"/>
    </location>
</feature>
<dbReference type="PANTHER" id="PTHR11003">
    <property type="entry name" value="POTASSIUM CHANNEL, SUBFAMILY K"/>
    <property type="match status" value="1"/>
</dbReference>
<evidence type="ECO:0000256" key="5">
    <source>
        <dbReference type="ARBA" id="ARBA00022692"/>
    </source>
</evidence>
<feature type="non-terminal residue" evidence="16">
    <location>
        <position position="1"/>
    </location>
</feature>
<feature type="transmembrane region" description="Helical" evidence="14">
    <location>
        <begin position="458"/>
        <end position="478"/>
    </location>
</feature>
<comment type="similarity">
    <text evidence="2 12">Belongs to the two pore domain potassium channel (TC 1.A.1.8) family.</text>
</comment>
<proteinExistence type="inferred from homology"/>
<dbReference type="GO" id="GO:0005886">
    <property type="term" value="C:plasma membrane"/>
    <property type="evidence" value="ECO:0007669"/>
    <property type="project" value="TreeGrafter"/>
</dbReference>
<evidence type="ECO:0000256" key="10">
    <source>
        <dbReference type="ARBA" id="ARBA00023136"/>
    </source>
</evidence>
<evidence type="ECO:0000256" key="8">
    <source>
        <dbReference type="ARBA" id="ARBA00022989"/>
    </source>
</evidence>
<keyword evidence="11 12" id="KW-0407">Ion channel</keyword>
<evidence type="ECO:0000313" key="17">
    <source>
        <dbReference type="Proteomes" id="UP001328107"/>
    </source>
</evidence>
<keyword evidence="8 14" id="KW-1133">Transmembrane helix</keyword>
<keyword evidence="3 12" id="KW-0813">Transport</keyword>
<sequence length="649" mass="73523">EAPEMATKGWAEPATSPLLEIKIDECMLRQLSQKNMVLPASKSHSNRSRHAQSSKGSNKKQPASLSTPFIPSKHHAMRPSIVVSMDLPSIDASDDEEEDMTLAHSRSGYRRVDSDPSLDDSSPRHALLNGSYNQADTPRMSRAGRAAYHGNMMMEEDEEELERREMEDRLTDIPDTFHRRSRREGFIDASTSRHAGLSDWAEGEGESEELLHSHSMDKSRDDLQESEESKDEEEENEPRGVKKYAKLILPHVGLVLLTCAYTVIGASVFYSVERPHELTSKRKQLDEIYLNQEQFVDKIVALANNGTITRGAINEAALSHMHNMSDSLFIAFEKYFLTSNEVKKNATQEIWSFSTSIFFAVTVVTTIGYGNPVPVTDVGRMVCILFSLFGIPLTLVTIADLGKFLSEHLVWMYGNWLKLKHFLCQRHSHKRDRREHVCTHCQHAGIDHNMQIVEEQRIPALLVLFILVAYTALGGLLMSKLETWSFFTSFYWSFITMTTVGFGDLMPRRDEYMYIILLYIILGLAITTMCIDLVGVQYIRKIHYFGRKIQDARSALAVVGGKVVLVSELYANLMQKRAKASSKEAFIIDNLYISKHIIPFIPSDIRWIKYIDQPAETLGGPSRSTSISSLDMHSCRFCHSRFSLSHAAQ</sequence>
<keyword evidence="4" id="KW-0633">Potassium transport</keyword>
<keyword evidence="6" id="KW-0631">Potassium channel</keyword>
<dbReference type="InterPro" id="IPR013099">
    <property type="entry name" value="K_chnl_dom"/>
</dbReference>
<dbReference type="Gene3D" id="1.10.287.70">
    <property type="match status" value="1"/>
</dbReference>
<evidence type="ECO:0000256" key="2">
    <source>
        <dbReference type="ARBA" id="ARBA00006666"/>
    </source>
</evidence>
<dbReference type="GO" id="GO:0022841">
    <property type="term" value="F:potassium ion leak channel activity"/>
    <property type="evidence" value="ECO:0007669"/>
    <property type="project" value="TreeGrafter"/>
</dbReference>
<dbReference type="Pfam" id="PF07885">
    <property type="entry name" value="Ion_trans_2"/>
    <property type="match status" value="2"/>
</dbReference>
<feature type="compositionally biased region" description="Basic and acidic residues" evidence="13">
    <location>
        <begin position="209"/>
        <end position="223"/>
    </location>
</feature>
<feature type="region of interest" description="Disordered" evidence="13">
    <location>
        <begin position="34"/>
        <end position="77"/>
    </location>
</feature>
<dbReference type="PANTHER" id="PTHR11003:SF333">
    <property type="entry name" value="TWIK FAMILY OF POTASSIUM CHANNELS PROTEIN 7"/>
    <property type="match status" value="1"/>
</dbReference>
<evidence type="ECO:0000256" key="11">
    <source>
        <dbReference type="ARBA" id="ARBA00023303"/>
    </source>
</evidence>
<feature type="transmembrane region" description="Helical" evidence="14">
    <location>
        <begin position="484"/>
        <end position="505"/>
    </location>
</feature>
<gene>
    <name evidence="16" type="ORF">PMAYCL1PPCAC_14185</name>
</gene>
<evidence type="ECO:0000256" key="14">
    <source>
        <dbReference type="SAM" id="Phobius"/>
    </source>
</evidence>
<evidence type="ECO:0000313" key="16">
    <source>
        <dbReference type="EMBL" id="GMR43990.1"/>
    </source>
</evidence>
<dbReference type="InterPro" id="IPR003280">
    <property type="entry name" value="2pore_dom_K_chnl"/>
</dbReference>
<dbReference type="GO" id="GO:0015271">
    <property type="term" value="F:outward rectifier potassium channel activity"/>
    <property type="evidence" value="ECO:0007669"/>
    <property type="project" value="TreeGrafter"/>
</dbReference>
<accession>A0AAN4ZU70</accession>
<keyword evidence="10 14" id="KW-0472">Membrane</keyword>
<feature type="region of interest" description="Disordered" evidence="13">
    <location>
        <begin position="193"/>
        <end position="239"/>
    </location>
</feature>
<protein>
    <recommendedName>
        <fullName evidence="15">Potassium channel domain-containing protein</fullName>
    </recommendedName>
</protein>
<evidence type="ECO:0000256" key="7">
    <source>
        <dbReference type="ARBA" id="ARBA00022958"/>
    </source>
</evidence>
<keyword evidence="7" id="KW-0630">Potassium</keyword>
<dbReference type="InterPro" id="IPR003092">
    <property type="entry name" value="2pore_dom_K_chnl_TASK"/>
</dbReference>
<comment type="subcellular location">
    <subcellularLocation>
        <location evidence="1">Membrane</location>
        <topology evidence="1">Multi-pass membrane protein</topology>
    </subcellularLocation>
</comment>
<organism evidence="16 17">
    <name type="scientific">Pristionchus mayeri</name>
    <dbReference type="NCBI Taxonomy" id="1317129"/>
    <lineage>
        <taxon>Eukaryota</taxon>
        <taxon>Metazoa</taxon>
        <taxon>Ecdysozoa</taxon>
        <taxon>Nematoda</taxon>
        <taxon>Chromadorea</taxon>
        <taxon>Rhabditida</taxon>
        <taxon>Rhabditina</taxon>
        <taxon>Diplogasteromorpha</taxon>
        <taxon>Diplogasteroidea</taxon>
        <taxon>Neodiplogasteridae</taxon>
        <taxon>Pristionchus</taxon>
    </lineage>
</organism>
<feature type="transmembrane region" description="Helical" evidence="14">
    <location>
        <begin position="248"/>
        <end position="272"/>
    </location>
</feature>
<evidence type="ECO:0000256" key="1">
    <source>
        <dbReference type="ARBA" id="ARBA00004141"/>
    </source>
</evidence>
<dbReference type="PRINTS" id="PR01333">
    <property type="entry name" value="2POREKCHANEL"/>
</dbReference>
<feature type="transmembrane region" description="Helical" evidence="14">
    <location>
        <begin position="378"/>
        <end position="399"/>
    </location>
</feature>
<dbReference type="EMBL" id="BTRK01000003">
    <property type="protein sequence ID" value="GMR43990.1"/>
    <property type="molecule type" value="Genomic_DNA"/>
</dbReference>
<evidence type="ECO:0000256" key="4">
    <source>
        <dbReference type="ARBA" id="ARBA00022538"/>
    </source>
</evidence>
<comment type="caution">
    <text evidence="16">The sequence shown here is derived from an EMBL/GenBank/DDBJ whole genome shotgun (WGS) entry which is preliminary data.</text>
</comment>
<evidence type="ECO:0000256" key="9">
    <source>
        <dbReference type="ARBA" id="ARBA00023065"/>
    </source>
</evidence>
<dbReference type="GO" id="GO:0030322">
    <property type="term" value="P:stabilization of membrane potential"/>
    <property type="evidence" value="ECO:0007669"/>
    <property type="project" value="TreeGrafter"/>
</dbReference>
<reference evidence="17" key="1">
    <citation type="submission" date="2022-10" db="EMBL/GenBank/DDBJ databases">
        <title>Genome assembly of Pristionchus species.</title>
        <authorList>
            <person name="Yoshida K."/>
            <person name="Sommer R.J."/>
        </authorList>
    </citation>
    <scope>NUCLEOTIDE SEQUENCE [LARGE SCALE GENOMIC DNA]</scope>
    <source>
        <strain evidence="17">RS5460</strain>
    </source>
</reference>
<evidence type="ECO:0000256" key="13">
    <source>
        <dbReference type="SAM" id="MobiDB-lite"/>
    </source>
</evidence>
<feature type="domain" description="Potassium channel" evidence="15">
    <location>
        <begin position="339"/>
        <end position="406"/>
    </location>
</feature>
<dbReference type="SUPFAM" id="SSF81324">
    <property type="entry name" value="Voltage-gated potassium channels"/>
    <property type="match status" value="2"/>
</dbReference>
<keyword evidence="9 12" id="KW-0406">Ion transport</keyword>
<feature type="compositionally biased region" description="Acidic residues" evidence="13">
    <location>
        <begin position="224"/>
        <end position="236"/>
    </location>
</feature>
<feature type="region of interest" description="Disordered" evidence="13">
    <location>
        <begin position="93"/>
        <end position="138"/>
    </location>
</feature>
<evidence type="ECO:0000256" key="12">
    <source>
        <dbReference type="RuleBase" id="RU003857"/>
    </source>
</evidence>
<feature type="transmembrane region" description="Helical" evidence="14">
    <location>
        <begin position="512"/>
        <end position="534"/>
    </location>
</feature>
<feature type="transmembrane region" description="Helical" evidence="14">
    <location>
        <begin position="350"/>
        <end position="372"/>
    </location>
</feature>
<keyword evidence="5 12" id="KW-0812">Transmembrane</keyword>